<feature type="compositionally biased region" description="Pro residues" evidence="1">
    <location>
        <begin position="769"/>
        <end position="778"/>
    </location>
</feature>
<feature type="compositionally biased region" description="Basic and acidic residues" evidence="1">
    <location>
        <begin position="728"/>
        <end position="739"/>
    </location>
</feature>
<feature type="compositionally biased region" description="Low complexity" evidence="1">
    <location>
        <begin position="540"/>
        <end position="549"/>
    </location>
</feature>
<evidence type="ECO:0000313" key="3">
    <source>
        <dbReference type="Proteomes" id="UP000813824"/>
    </source>
</evidence>
<feature type="compositionally biased region" description="Polar residues" evidence="1">
    <location>
        <begin position="455"/>
        <end position="464"/>
    </location>
</feature>
<sequence>MAPPSPPNPALAAAPDALFTPRKEFKQNQRIASEFSLLTLSGPHFVRLYNFPSTVTSAIRRLFTQHSLITTFREDAQQRFYEFTLEGKPWANSKSIKSEKLIVDIFATVLHFGYAFLSTIDYGREQDDRIILAFSKPMIYPVSSIVPLNNASAVSLQQPIRAPFAISFASQTVMRVIGPPLPSTPAVLQAVRSSWPRGVLSDKKVGDATYEFKLKGYKWFQEDTFATDSLQYILGLLEALDQHGFTLLTSLSLVNRSRVKDLWVFTGLADENQSDSPLSTPDRSSLELRRENSPQSYNANRASGNSIVPGHPPGNRSLPSSPLSTVSPTTLSSLKSKTPTPPLAKVKATTSLLRKPSPKKLSHAASASEGSAVPPDQSPRIPPSVMDMTGVGAFKRMSAENQQTPPAVIYATSGRQNGDTSSPGYPFHTMPKPSQMYPTPSILGTPNGRAAPGSRRSSLPVTPSSEKRGPFTPIPPVQLTPQSSRPRRSSTPSILTQPAPPGISVYAPSPISATSSSQQKALGNGNALYHNDGADRDPPAAETPRTATPHLLNPEVFRDSAFSSSTTDRQSYEIPIGWAGNRDDSRTPRDSGERQERQHSLQKEKDRPELERFSTGPLPPGAWSNTPTEEHDVVNHSNSFPLPPTIQEQPSQESDDVDRVMAVMMNNGGQPTPDKTEGMVPMGSPERISPLGDMRKSEAAVMGVVPTPMSSSVEKPARGTPVSTPGAPKERTTPSRKETSGWVMVNIEGKGGATGNRGHQQTQSVATPSSPPTRPPPHGRSSSDSRIPSSRGTSRSPQPFDTAAAPSSMSAAAKAIVIIDAVDAKEQKEQSGTGSAFKRFWGKATGSPNPSASNLKNSKGSSMSVVTSTNASRKKLDSEQVRQSVTRNGAPIVDQSRKRGVPMAKARRSTDKRFSSID</sequence>
<accession>A0A8K0XQI3</accession>
<dbReference type="PANTHER" id="PTHR38696:SF1">
    <property type="entry name" value="MEDIATOR OF RNA POLYMERASE II TRANSCRIPTION SUBUNIT 13"/>
    <property type="match status" value="1"/>
</dbReference>
<evidence type="ECO:0000256" key="1">
    <source>
        <dbReference type="SAM" id="MobiDB-lite"/>
    </source>
</evidence>
<feature type="compositionally biased region" description="Low complexity" evidence="1">
    <location>
        <begin position="779"/>
        <end position="794"/>
    </location>
</feature>
<gene>
    <name evidence="2" type="ORF">BXZ70DRAFT_1008137</name>
</gene>
<comment type="caution">
    <text evidence="2">The sequence shown here is derived from an EMBL/GenBank/DDBJ whole genome shotgun (WGS) entry which is preliminary data.</text>
</comment>
<dbReference type="Proteomes" id="UP000813824">
    <property type="component" value="Unassembled WGS sequence"/>
</dbReference>
<protein>
    <submittedName>
        <fullName evidence="2">Uncharacterized protein</fullName>
    </submittedName>
</protein>
<dbReference type="OrthoDB" id="3358646at2759"/>
<feature type="compositionally biased region" description="Polar residues" evidence="1">
    <location>
        <begin position="635"/>
        <end position="652"/>
    </location>
</feature>
<feature type="compositionally biased region" description="Low complexity" evidence="1">
    <location>
        <begin position="317"/>
        <end position="338"/>
    </location>
</feature>
<dbReference type="PANTHER" id="PTHR38696">
    <property type="entry name" value="MEDIATOR OF RNA POLYMERASE II TRANSCRIPTION SUBUNIT 13"/>
    <property type="match status" value="1"/>
</dbReference>
<feature type="compositionally biased region" description="Basic and acidic residues" evidence="1">
    <location>
        <begin position="908"/>
        <end position="918"/>
    </location>
</feature>
<feature type="compositionally biased region" description="Polar residues" evidence="1">
    <location>
        <begin position="274"/>
        <end position="283"/>
    </location>
</feature>
<evidence type="ECO:0000313" key="2">
    <source>
        <dbReference type="EMBL" id="KAH8100646.1"/>
    </source>
</evidence>
<feature type="compositionally biased region" description="Polar residues" evidence="1">
    <location>
        <begin position="757"/>
        <end position="766"/>
    </location>
</feature>
<feature type="region of interest" description="Disordered" evidence="1">
    <location>
        <begin position="272"/>
        <end position="811"/>
    </location>
</feature>
<dbReference type="AlphaFoldDB" id="A0A8K0XQI3"/>
<feature type="compositionally biased region" description="Polar residues" evidence="1">
    <location>
        <begin position="511"/>
        <end position="521"/>
    </location>
</feature>
<feature type="compositionally biased region" description="Polar residues" evidence="1">
    <location>
        <begin position="413"/>
        <end position="423"/>
    </location>
</feature>
<feature type="compositionally biased region" description="Polar residues" evidence="1">
    <location>
        <begin position="293"/>
        <end position="306"/>
    </location>
</feature>
<reference evidence="2" key="1">
    <citation type="journal article" date="2021" name="New Phytol.">
        <title>Evolutionary innovations through gain and loss of genes in the ectomycorrhizal Boletales.</title>
        <authorList>
            <person name="Wu G."/>
            <person name="Miyauchi S."/>
            <person name="Morin E."/>
            <person name="Kuo A."/>
            <person name="Drula E."/>
            <person name="Varga T."/>
            <person name="Kohler A."/>
            <person name="Feng B."/>
            <person name="Cao Y."/>
            <person name="Lipzen A."/>
            <person name="Daum C."/>
            <person name="Hundley H."/>
            <person name="Pangilinan J."/>
            <person name="Johnson J."/>
            <person name="Barry K."/>
            <person name="LaButti K."/>
            <person name="Ng V."/>
            <person name="Ahrendt S."/>
            <person name="Min B."/>
            <person name="Choi I.G."/>
            <person name="Park H."/>
            <person name="Plett J.M."/>
            <person name="Magnuson J."/>
            <person name="Spatafora J.W."/>
            <person name="Nagy L.G."/>
            <person name="Henrissat B."/>
            <person name="Grigoriev I.V."/>
            <person name="Yang Z.L."/>
            <person name="Xu J."/>
            <person name="Martin F.M."/>
        </authorList>
    </citation>
    <scope>NUCLEOTIDE SEQUENCE</scope>
    <source>
        <strain evidence="2">KKN 215</strain>
    </source>
</reference>
<keyword evidence="3" id="KW-1185">Reference proteome</keyword>
<organism evidence="2 3">
    <name type="scientific">Cristinia sonorae</name>
    <dbReference type="NCBI Taxonomy" id="1940300"/>
    <lineage>
        <taxon>Eukaryota</taxon>
        <taxon>Fungi</taxon>
        <taxon>Dikarya</taxon>
        <taxon>Basidiomycota</taxon>
        <taxon>Agaricomycotina</taxon>
        <taxon>Agaricomycetes</taxon>
        <taxon>Agaricomycetidae</taxon>
        <taxon>Agaricales</taxon>
        <taxon>Pleurotineae</taxon>
        <taxon>Stephanosporaceae</taxon>
        <taxon>Cristinia</taxon>
    </lineage>
</organism>
<feature type="compositionally biased region" description="Polar residues" evidence="1">
    <location>
        <begin position="846"/>
        <end position="871"/>
    </location>
</feature>
<feature type="region of interest" description="Disordered" evidence="1">
    <location>
        <begin position="825"/>
        <end position="918"/>
    </location>
</feature>
<name>A0A8K0XQI3_9AGAR</name>
<proteinExistence type="predicted"/>
<feature type="compositionally biased region" description="Basic and acidic residues" evidence="1">
    <location>
        <begin position="581"/>
        <end position="612"/>
    </location>
</feature>
<dbReference type="EMBL" id="JAEVFJ010000015">
    <property type="protein sequence ID" value="KAH8100646.1"/>
    <property type="molecule type" value="Genomic_DNA"/>
</dbReference>
<feature type="compositionally biased region" description="Low complexity" evidence="1">
    <location>
        <begin position="480"/>
        <end position="493"/>
    </location>
</feature>